<dbReference type="GO" id="GO:0003700">
    <property type="term" value="F:DNA-binding transcription factor activity"/>
    <property type="evidence" value="ECO:0007669"/>
    <property type="project" value="InterPro"/>
</dbReference>
<protein>
    <submittedName>
        <fullName evidence="1">RNA polymerase subunit sigma-70</fullName>
    </submittedName>
</protein>
<dbReference type="Gene3D" id="1.10.1740.10">
    <property type="match status" value="1"/>
</dbReference>
<evidence type="ECO:0000313" key="2">
    <source>
        <dbReference type="Proteomes" id="UP000240912"/>
    </source>
</evidence>
<reference evidence="1 2" key="1">
    <citation type="submission" date="2018-03" db="EMBL/GenBank/DDBJ databases">
        <authorList>
            <person name="Keele B.F."/>
        </authorList>
    </citation>
    <scope>NUCLEOTIDE SEQUENCE [LARGE SCALE GENOMIC DNA]</scope>
    <source>
        <strain evidence="1 2">YL28-9</strain>
    </source>
</reference>
<dbReference type="OrthoDB" id="1163416at2"/>
<name>A0A2T3HN90_9SPHI</name>
<organism evidence="1 2">
    <name type="scientific">Pedobacter yulinensis</name>
    <dbReference type="NCBI Taxonomy" id="2126353"/>
    <lineage>
        <taxon>Bacteria</taxon>
        <taxon>Pseudomonadati</taxon>
        <taxon>Bacteroidota</taxon>
        <taxon>Sphingobacteriia</taxon>
        <taxon>Sphingobacteriales</taxon>
        <taxon>Sphingobacteriaceae</taxon>
        <taxon>Pedobacter</taxon>
    </lineage>
</organism>
<dbReference type="Proteomes" id="UP000240912">
    <property type="component" value="Unassembled WGS sequence"/>
</dbReference>
<dbReference type="SUPFAM" id="SSF88946">
    <property type="entry name" value="Sigma2 domain of RNA polymerase sigma factors"/>
    <property type="match status" value="1"/>
</dbReference>
<dbReference type="GO" id="GO:0006352">
    <property type="term" value="P:DNA-templated transcription initiation"/>
    <property type="evidence" value="ECO:0007669"/>
    <property type="project" value="InterPro"/>
</dbReference>
<proteinExistence type="predicted"/>
<accession>A0A2T3HN90</accession>
<dbReference type="InterPro" id="IPR013325">
    <property type="entry name" value="RNA_pol_sigma_r2"/>
</dbReference>
<dbReference type="AlphaFoldDB" id="A0A2T3HN90"/>
<keyword evidence="2" id="KW-1185">Reference proteome</keyword>
<sequence length="177" mass="20088">MDAQHTDQQRAGLFVGLYKKAFPATARYISRHGGSLDDARDIFQDALLLYYEKYIAGTKTPPEDESAYLLGICRNLWLKRFQAGLRLNNLEAAADDLAEEQPERTSEVRLRNLLRRAGSKCLDLLSAFYYHGRTMTEIAAVFGFSSPHSAAAQKHKCLEKVKQTVKQKSLQYEDILE</sequence>
<evidence type="ECO:0000313" key="1">
    <source>
        <dbReference type="EMBL" id="PST83863.1"/>
    </source>
</evidence>
<dbReference type="RefSeq" id="WP_107215822.1">
    <property type="nucleotide sequence ID" value="NZ_KZ686269.1"/>
</dbReference>
<dbReference type="EMBL" id="PYLS01000005">
    <property type="protein sequence ID" value="PST83863.1"/>
    <property type="molecule type" value="Genomic_DNA"/>
</dbReference>
<comment type="caution">
    <text evidence="1">The sequence shown here is derived from an EMBL/GenBank/DDBJ whole genome shotgun (WGS) entry which is preliminary data.</text>
</comment>
<gene>
    <name evidence="1" type="ORF">C7T94_13530</name>
</gene>